<feature type="transmembrane region" description="Helical" evidence="1">
    <location>
        <begin position="103"/>
        <end position="124"/>
    </location>
</feature>
<dbReference type="Proteomes" id="UP000095280">
    <property type="component" value="Unplaced"/>
</dbReference>
<feature type="transmembrane region" description="Helical" evidence="1">
    <location>
        <begin position="54"/>
        <end position="76"/>
    </location>
</feature>
<keyword evidence="1" id="KW-1133">Transmembrane helix</keyword>
<evidence type="ECO:0000313" key="2">
    <source>
        <dbReference type="Proteomes" id="UP000095280"/>
    </source>
</evidence>
<sequence length="194" mass="20729">PCPAWLRPTTPPWRCRRGRRAPRLTGCVCGPAVVLSGAAAIVAGLRHTCVRCNFVVSVAISGIAILLCCGAAFWLVQLFPGKNEKNYVGPEGSVSSPTAFRVLYIRSAVLLLLVIISCLLQLAFGVSHIRTAAGCVSQSDRPRYQVQLVPHDGAATQQPAFQVQLQPLGGFQQQQPLINCGGDSKQPPPATYLV</sequence>
<protein>
    <submittedName>
        <fullName evidence="3">Transmembrane protein 179B</fullName>
    </submittedName>
</protein>
<feature type="transmembrane region" description="Helical" evidence="1">
    <location>
        <begin position="24"/>
        <end position="42"/>
    </location>
</feature>
<accession>A0A1I8INH2</accession>
<keyword evidence="1" id="KW-0472">Membrane</keyword>
<name>A0A1I8INH2_9PLAT</name>
<reference evidence="3" key="1">
    <citation type="submission" date="2016-11" db="UniProtKB">
        <authorList>
            <consortium name="WormBaseParasite"/>
        </authorList>
    </citation>
    <scope>IDENTIFICATION</scope>
</reference>
<dbReference type="WBParaSite" id="maker-uti_cns_0014067-snap-gene-0.4-mRNA-1">
    <property type="protein sequence ID" value="maker-uti_cns_0014067-snap-gene-0.4-mRNA-1"/>
    <property type="gene ID" value="maker-uti_cns_0014067-snap-gene-0.4"/>
</dbReference>
<evidence type="ECO:0000313" key="3">
    <source>
        <dbReference type="WBParaSite" id="maker-uti_cns_0014067-snap-gene-0.4-mRNA-1"/>
    </source>
</evidence>
<proteinExistence type="predicted"/>
<organism evidence="2 3">
    <name type="scientific">Macrostomum lignano</name>
    <dbReference type="NCBI Taxonomy" id="282301"/>
    <lineage>
        <taxon>Eukaryota</taxon>
        <taxon>Metazoa</taxon>
        <taxon>Spiralia</taxon>
        <taxon>Lophotrochozoa</taxon>
        <taxon>Platyhelminthes</taxon>
        <taxon>Rhabditophora</taxon>
        <taxon>Macrostomorpha</taxon>
        <taxon>Macrostomida</taxon>
        <taxon>Macrostomidae</taxon>
        <taxon>Macrostomum</taxon>
    </lineage>
</organism>
<dbReference type="AlphaFoldDB" id="A0A1I8INH2"/>
<keyword evidence="1" id="KW-0812">Transmembrane</keyword>
<keyword evidence="2" id="KW-1185">Reference proteome</keyword>
<evidence type="ECO:0000256" key="1">
    <source>
        <dbReference type="SAM" id="Phobius"/>
    </source>
</evidence>